<dbReference type="AlphaFoldDB" id="A0AA91Z2X4"/>
<dbReference type="GO" id="GO:0015074">
    <property type="term" value="P:DNA integration"/>
    <property type="evidence" value="ECO:0007669"/>
    <property type="project" value="InterPro"/>
</dbReference>
<evidence type="ECO:0000313" key="8">
    <source>
        <dbReference type="Proteomes" id="UP000216961"/>
    </source>
</evidence>
<organism evidence="7 8">
    <name type="scientific">Niallia circulans</name>
    <name type="common">Bacillus circulans</name>
    <dbReference type="NCBI Taxonomy" id="1397"/>
    <lineage>
        <taxon>Bacteria</taxon>
        <taxon>Bacillati</taxon>
        <taxon>Bacillota</taxon>
        <taxon>Bacilli</taxon>
        <taxon>Bacillales</taxon>
        <taxon>Bacillaceae</taxon>
        <taxon>Niallia</taxon>
    </lineage>
</organism>
<dbReference type="InterPro" id="IPR010998">
    <property type="entry name" value="Integrase_recombinase_N"/>
</dbReference>
<comment type="similarity">
    <text evidence="1">Belongs to the 'phage' integrase family.</text>
</comment>
<dbReference type="PANTHER" id="PTHR30349:SF64">
    <property type="entry name" value="PROPHAGE INTEGRASE INTD-RELATED"/>
    <property type="match status" value="1"/>
</dbReference>
<dbReference type="InterPro" id="IPR002104">
    <property type="entry name" value="Integrase_catalytic"/>
</dbReference>
<evidence type="ECO:0000259" key="6">
    <source>
        <dbReference type="PROSITE" id="PS51900"/>
    </source>
</evidence>
<dbReference type="EMBL" id="NPBQ01000014">
    <property type="protein sequence ID" value="PAD84965.1"/>
    <property type="molecule type" value="Genomic_DNA"/>
</dbReference>
<gene>
    <name evidence="7" type="ORF">CHH57_01970</name>
</gene>
<dbReference type="Pfam" id="PF00589">
    <property type="entry name" value="Phage_integrase"/>
    <property type="match status" value="1"/>
</dbReference>
<dbReference type="RefSeq" id="WP_095328649.1">
    <property type="nucleotide sequence ID" value="NZ_NPBQ01000014.1"/>
</dbReference>
<keyword evidence="2 4" id="KW-0238">DNA-binding</keyword>
<name>A0AA91Z2X4_NIACI</name>
<proteinExistence type="inferred from homology"/>
<comment type="caution">
    <text evidence="7">The sequence shown here is derived from an EMBL/GenBank/DDBJ whole genome shotgun (WGS) entry which is preliminary data.</text>
</comment>
<keyword evidence="3" id="KW-0233">DNA recombination</keyword>
<dbReference type="Gene3D" id="1.10.150.130">
    <property type="match status" value="1"/>
</dbReference>
<evidence type="ECO:0000313" key="7">
    <source>
        <dbReference type="EMBL" id="PAD84965.1"/>
    </source>
</evidence>
<dbReference type="SUPFAM" id="SSF56349">
    <property type="entry name" value="DNA breaking-rejoining enzymes"/>
    <property type="match status" value="1"/>
</dbReference>
<dbReference type="Gene3D" id="1.10.443.10">
    <property type="entry name" value="Intergrase catalytic core"/>
    <property type="match status" value="1"/>
</dbReference>
<accession>A0AA91Z2X4</accession>
<dbReference type="InterPro" id="IPR044068">
    <property type="entry name" value="CB"/>
</dbReference>
<feature type="domain" description="Tyr recombinase" evidence="5">
    <location>
        <begin position="126"/>
        <end position="310"/>
    </location>
</feature>
<dbReference type="Proteomes" id="UP000216961">
    <property type="component" value="Unassembled WGS sequence"/>
</dbReference>
<dbReference type="CDD" id="cd00397">
    <property type="entry name" value="DNA_BRE_C"/>
    <property type="match status" value="1"/>
</dbReference>
<feature type="domain" description="Core-binding (CB)" evidence="6">
    <location>
        <begin position="14"/>
        <end position="102"/>
    </location>
</feature>
<sequence length="352" mass="41998">MLAEKDVQDLHDYRVYNDIQSYFLELNQSTKESTIKQYRGTIDEFFEILFPNIDIKFIKVDAINNLNRKDILKYREILRNKNSNNTINKKVNTIEKLFETVFIGEDYKKLNENKIFSFRRLPDDSESYDSVSFEESERLAELVYQTEKHNPRMKSLLIKVAVRTSFRFGELTKLTWDDFEDQGDYVLVHVDKNNEKRNKHKIMPISKELYNKVLELKDEVVLRWNGNSNIVFKLKENVDMMTRLNNAADFLGEREIKFHSFRGAAGDWEYEDSKDMKRVMQQLNHSNMNTSYNHYMNKDKDYLSMAGIRMDQEINMDFIDELTIEDFKNFFKSTSTKVKSELKKFHESKKSV</sequence>
<dbReference type="InterPro" id="IPR011010">
    <property type="entry name" value="DNA_brk_join_enz"/>
</dbReference>
<dbReference type="InterPro" id="IPR050090">
    <property type="entry name" value="Tyrosine_recombinase_XerCD"/>
</dbReference>
<evidence type="ECO:0000256" key="1">
    <source>
        <dbReference type="ARBA" id="ARBA00008857"/>
    </source>
</evidence>
<dbReference type="InterPro" id="IPR013762">
    <property type="entry name" value="Integrase-like_cat_sf"/>
</dbReference>
<evidence type="ECO:0000256" key="2">
    <source>
        <dbReference type="ARBA" id="ARBA00023125"/>
    </source>
</evidence>
<reference evidence="7 8" key="1">
    <citation type="submission" date="2017-07" db="EMBL/GenBank/DDBJ databases">
        <title>Isolation and whole genome analysis of endospore-forming bacteria from heroin.</title>
        <authorList>
            <person name="Kalinowski J."/>
            <person name="Ahrens B."/>
            <person name="Al-Dilaimi A."/>
            <person name="Winkler A."/>
            <person name="Wibberg D."/>
            <person name="Schleenbecker U."/>
            <person name="Ruckert C."/>
            <person name="Wolfel R."/>
            <person name="Grass G."/>
        </authorList>
    </citation>
    <scope>NUCLEOTIDE SEQUENCE [LARGE SCALE GENOMIC DNA]</scope>
    <source>
        <strain evidence="7 8">7521-2</strain>
    </source>
</reference>
<dbReference type="GO" id="GO:0006310">
    <property type="term" value="P:DNA recombination"/>
    <property type="evidence" value="ECO:0007669"/>
    <property type="project" value="UniProtKB-KW"/>
</dbReference>
<dbReference type="PROSITE" id="PS51898">
    <property type="entry name" value="TYR_RECOMBINASE"/>
    <property type="match status" value="1"/>
</dbReference>
<dbReference type="GO" id="GO:0003677">
    <property type="term" value="F:DNA binding"/>
    <property type="evidence" value="ECO:0007669"/>
    <property type="project" value="UniProtKB-UniRule"/>
</dbReference>
<dbReference type="PANTHER" id="PTHR30349">
    <property type="entry name" value="PHAGE INTEGRASE-RELATED"/>
    <property type="match status" value="1"/>
</dbReference>
<dbReference type="PROSITE" id="PS51900">
    <property type="entry name" value="CB"/>
    <property type="match status" value="1"/>
</dbReference>
<evidence type="ECO:0000259" key="5">
    <source>
        <dbReference type="PROSITE" id="PS51898"/>
    </source>
</evidence>
<evidence type="ECO:0000256" key="4">
    <source>
        <dbReference type="PROSITE-ProRule" id="PRU01248"/>
    </source>
</evidence>
<protein>
    <submittedName>
        <fullName evidence="7">Uncharacterized protein</fullName>
    </submittedName>
</protein>
<evidence type="ECO:0000256" key="3">
    <source>
        <dbReference type="ARBA" id="ARBA00023172"/>
    </source>
</evidence>